<protein>
    <recommendedName>
        <fullName evidence="7">Acyl-CoA thioesterase 2</fullName>
        <ecNumber evidence="5">3.1.2.20</ecNumber>
    </recommendedName>
    <alternativeName>
        <fullName evidence="8">Thioesterase II</fullName>
    </alternativeName>
</protein>
<organism evidence="11 12">
    <name type="scientific">Ornithobacterium rhinotracheale</name>
    <dbReference type="NCBI Taxonomy" id="28251"/>
    <lineage>
        <taxon>Bacteria</taxon>
        <taxon>Pseudomonadati</taxon>
        <taxon>Bacteroidota</taxon>
        <taxon>Flavobacteriia</taxon>
        <taxon>Flavobacteriales</taxon>
        <taxon>Weeksellaceae</taxon>
        <taxon>Ornithobacterium</taxon>
    </lineage>
</organism>
<dbReference type="InterPro" id="IPR042171">
    <property type="entry name" value="Acyl-CoA_hotdog"/>
</dbReference>
<dbReference type="AlphaFoldDB" id="A0A410JPU3"/>
<dbReference type="PANTHER" id="PTHR11066">
    <property type="entry name" value="ACYL-COA THIOESTERASE"/>
    <property type="match status" value="1"/>
</dbReference>
<evidence type="ECO:0000256" key="1">
    <source>
        <dbReference type="ARBA" id="ARBA00006538"/>
    </source>
</evidence>
<dbReference type="InterPro" id="IPR029069">
    <property type="entry name" value="HotDog_dom_sf"/>
</dbReference>
<dbReference type="OrthoDB" id="9781019at2"/>
<dbReference type="CDD" id="cd03444">
    <property type="entry name" value="Thioesterase_II_repeat1"/>
    <property type="match status" value="1"/>
</dbReference>
<dbReference type="Proteomes" id="UP000287701">
    <property type="component" value="Chromosome"/>
</dbReference>
<dbReference type="GO" id="GO:0009062">
    <property type="term" value="P:fatty acid catabolic process"/>
    <property type="evidence" value="ECO:0007669"/>
    <property type="project" value="TreeGrafter"/>
</dbReference>
<dbReference type="EC" id="3.1.2.20" evidence="5"/>
<dbReference type="InterPro" id="IPR049449">
    <property type="entry name" value="TesB_ACOT8-like_N"/>
</dbReference>
<evidence type="ECO:0000256" key="2">
    <source>
        <dbReference type="ARBA" id="ARBA00011881"/>
    </source>
</evidence>
<gene>
    <name evidence="11" type="ORF">EQP59_01750</name>
</gene>
<evidence type="ECO:0000256" key="4">
    <source>
        <dbReference type="ARBA" id="ARBA00023098"/>
    </source>
</evidence>
<feature type="domain" description="Acyl-CoA thioesterase-like N-terminal HotDog" evidence="10">
    <location>
        <begin position="28"/>
        <end position="101"/>
    </location>
</feature>
<dbReference type="Gene3D" id="2.40.160.210">
    <property type="entry name" value="Acyl-CoA thioesterase, double hotdog domain"/>
    <property type="match status" value="1"/>
</dbReference>
<dbReference type="GO" id="GO:0006637">
    <property type="term" value="P:acyl-CoA metabolic process"/>
    <property type="evidence" value="ECO:0007669"/>
    <property type="project" value="InterPro"/>
</dbReference>
<keyword evidence="4" id="KW-0443">Lipid metabolism</keyword>
<comment type="catalytic activity">
    <reaction evidence="6">
        <text>a fatty acyl-CoA + H2O = a fatty acid + CoA + H(+)</text>
        <dbReference type="Rhea" id="RHEA:16781"/>
        <dbReference type="ChEBI" id="CHEBI:15377"/>
        <dbReference type="ChEBI" id="CHEBI:15378"/>
        <dbReference type="ChEBI" id="CHEBI:28868"/>
        <dbReference type="ChEBI" id="CHEBI:57287"/>
        <dbReference type="ChEBI" id="CHEBI:77636"/>
        <dbReference type="EC" id="3.1.2.20"/>
    </reaction>
    <physiologicalReaction direction="left-to-right" evidence="6">
        <dbReference type="Rhea" id="RHEA:16782"/>
    </physiologicalReaction>
</comment>
<reference evidence="11 12" key="1">
    <citation type="submission" date="2019-01" db="EMBL/GenBank/DDBJ databases">
        <title>Whole Genome of Ornithobacterium rhinotracheale FARPER-174b.</title>
        <authorList>
            <person name="Tataje-Lavanda L.A."/>
            <person name="Montalvan A."/>
            <person name="Montesinos R."/>
            <person name="Zimic M."/>
            <person name="Fernandez-Sanchez M."/>
            <person name="Fernandez-Diaz M."/>
        </authorList>
    </citation>
    <scope>NUCLEOTIDE SEQUENCE [LARGE SCALE GENOMIC DNA]</scope>
    <source>
        <strain evidence="11 12">FARPER-174b</strain>
    </source>
</reference>
<feature type="domain" description="Acyl-CoA thioesterase 2 C-terminal" evidence="9">
    <location>
        <begin position="153"/>
        <end position="280"/>
    </location>
</feature>
<dbReference type="Pfam" id="PF13622">
    <property type="entry name" value="4HBT_3"/>
    <property type="match status" value="1"/>
</dbReference>
<evidence type="ECO:0000256" key="3">
    <source>
        <dbReference type="ARBA" id="ARBA00022801"/>
    </source>
</evidence>
<evidence type="ECO:0000256" key="8">
    <source>
        <dbReference type="ARBA" id="ARBA00079653"/>
    </source>
</evidence>
<evidence type="ECO:0000256" key="5">
    <source>
        <dbReference type="ARBA" id="ARBA00038894"/>
    </source>
</evidence>
<name>A0A410JPU3_ORNRH</name>
<dbReference type="CDD" id="cd03445">
    <property type="entry name" value="Thioesterase_II_repeat2"/>
    <property type="match status" value="1"/>
</dbReference>
<keyword evidence="3" id="KW-0378">Hydrolase</keyword>
<comment type="subunit">
    <text evidence="2">Homotetramer.</text>
</comment>
<accession>A0A410JPU3</accession>
<comment type="similarity">
    <text evidence="1">Belongs to the C/M/P thioester hydrolase family.</text>
</comment>
<dbReference type="InterPro" id="IPR025652">
    <property type="entry name" value="TesB_C"/>
</dbReference>
<evidence type="ECO:0000259" key="10">
    <source>
        <dbReference type="Pfam" id="PF13622"/>
    </source>
</evidence>
<dbReference type="EMBL" id="CP035107">
    <property type="protein sequence ID" value="QAR30170.1"/>
    <property type="molecule type" value="Genomic_DNA"/>
</dbReference>
<dbReference type="PANTHER" id="PTHR11066:SF34">
    <property type="entry name" value="ACYL-COENZYME A THIOESTERASE 8"/>
    <property type="match status" value="1"/>
</dbReference>
<dbReference type="RefSeq" id="WP_128500677.1">
    <property type="nucleotide sequence ID" value="NZ_CP035107.1"/>
</dbReference>
<dbReference type="GO" id="GO:0047617">
    <property type="term" value="F:fatty acyl-CoA hydrolase activity"/>
    <property type="evidence" value="ECO:0007669"/>
    <property type="project" value="UniProtKB-EC"/>
</dbReference>
<dbReference type="Pfam" id="PF02551">
    <property type="entry name" value="Acyl_CoA_thio"/>
    <property type="match status" value="1"/>
</dbReference>
<sequence>MKEVSSLQQLIKMDQLDEFTFLGENYSIGSPIVFGGQVLAQGLYAMSQSVPEDRIAHSLHGYFILPGDLTKPIRYEVEFVRDGGSFSTRRVKALQDDKIIFFMGTSFQKKEEGYHYQIQMPKVPQPDELYSWDDMYNQLKEHLPRAVKQFLSIERPFIFKPTVLENVLKRKPREPNYSVWFKIKGETENNPLMNRSILSYVSDYNLLTTALRPHAHVADMSNTQLATIDHAMWFHQEANINEWYLYSVDSPIASNARGFVRGSIFSQDGKLVASVAQEGLLRPITK</sequence>
<dbReference type="FunFam" id="2.40.160.210:FF:000001">
    <property type="entry name" value="Acyl-CoA thioesterase II"/>
    <property type="match status" value="1"/>
</dbReference>
<evidence type="ECO:0000313" key="11">
    <source>
        <dbReference type="EMBL" id="QAR30170.1"/>
    </source>
</evidence>
<evidence type="ECO:0000259" key="9">
    <source>
        <dbReference type="Pfam" id="PF02551"/>
    </source>
</evidence>
<proteinExistence type="inferred from homology"/>
<evidence type="ECO:0000256" key="6">
    <source>
        <dbReference type="ARBA" id="ARBA00050943"/>
    </source>
</evidence>
<evidence type="ECO:0000256" key="7">
    <source>
        <dbReference type="ARBA" id="ARBA00071120"/>
    </source>
</evidence>
<evidence type="ECO:0000313" key="12">
    <source>
        <dbReference type="Proteomes" id="UP000287701"/>
    </source>
</evidence>
<dbReference type="InterPro" id="IPR003703">
    <property type="entry name" value="Acyl_CoA_thio"/>
</dbReference>
<dbReference type="SUPFAM" id="SSF54637">
    <property type="entry name" value="Thioesterase/thiol ester dehydrase-isomerase"/>
    <property type="match status" value="2"/>
</dbReference>